<gene>
    <name evidence="1" type="ORF">BDCG_03234</name>
</gene>
<organism evidence="1 2">
    <name type="scientific">Ajellomyces dermatitidis (strain ER-3 / ATCC MYA-2586)</name>
    <name type="common">Blastomyces dermatitidis</name>
    <dbReference type="NCBI Taxonomy" id="559297"/>
    <lineage>
        <taxon>Eukaryota</taxon>
        <taxon>Fungi</taxon>
        <taxon>Dikarya</taxon>
        <taxon>Ascomycota</taxon>
        <taxon>Pezizomycotina</taxon>
        <taxon>Eurotiomycetes</taxon>
        <taxon>Eurotiomycetidae</taxon>
        <taxon>Onygenales</taxon>
        <taxon>Ajellomycetaceae</taxon>
        <taxon>Blastomyces</taxon>
    </lineage>
</organism>
<evidence type="ECO:0000313" key="1">
    <source>
        <dbReference type="EMBL" id="EEQ88114.1"/>
    </source>
</evidence>
<dbReference type="RefSeq" id="XP_045275320.1">
    <property type="nucleotide sequence ID" value="XM_045418841.1"/>
</dbReference>
<dbReference type="EMBL" id="EQ999975">
    <property type="protein sequence ID" value="EEQ88114.1"/>
    <property type="molecule type" value="Genomic_DNA"/>
</dbReference>
<dbReference type="GeneID" id="69025566"/>
<evidence type="ECO:0000313" key="2">
    <source>
        <dbReference type="Proteomes" id="UP000002039"/>
    </source>
</evidence>
<name>A0ABP2EVU4_AJEDR</name>
<keyword evidence="2" id="KW-1185">Reference proteome</keyword>
<accession>A0ABP2EVU4</accession>
<reference evidence="2" key="1">
    <citation type="journal article" date="2015" name="PLoS Genet.">
        <title>The dynamic genome and transcriptome of the human fungal pathogen Blastomyces and close relative Emmonsia.</title>
        <authorList>
            <person name="Munoz J.F."/>
            <person name="Gauthier G.M."/>
            <person name="Desjardins C.A."/>
            <person name="Gallo J.E."/>
            <person name="Holder J."/>
            <person name="Sullivan T.D."/>
            <person name="Marty A.J."/>
            <person name="Carmen J.C."/>
            <person name="Chen Z."/>
            <person name="Ding L."/>
            <person name="Gujja S."/>
            <person name="Magrini V."/>
            <person name="Misas E."/>
            <person name="Mitreva M."/>
            <person name="Priest M."/>
            <person name="Saif S."/>
            <person name="Whiston E.A."/>
            <person name="Young S."/>
            <person name="Zeng Q."/>
            <person name="Goldman W.E."/>
            <person name="Mardis E.R."/>
            <person name="Taylor J.W."/>
            <person name="McEwen J.G."/>
            <person name="Clay O.K."/>
            <person name="Klein B.S."/>
            <person name="Cuomo C.A."/>
        </authorList>
    </citation>
    <scope>NUCLEOTIDE SEQUENCE [LARGE SCALE GENOMIC DNA]</scope>
    <source>
        <strain evidence="2">ER-3 / ATCC MYA-2586</strain>
    </source>
</reference>
<dbReference type="Proteomes" id="UP000002039">
    <property type="component" value="Unassembled WGS sequence"/>
</dbReference>
<sequence>MEWCSVISFPPTYLTWLIVSQASTSRVVDSGFCAAKSTIPRHNIWPKSFSVLLALISSKIVFGREVLGEDKDPHYYYSLATPAETDAPTSGFPMMENAALNAATQVRTYPLGMEPKAPTATSNTRNWKVQYKSYPTKRSG</sequence>
<protein>
    <submittedName>
        <fullName evidence="1">Uncharacterized protein</fullName>
    </submittedName>
</protein>
<proteinExistence type="predicted"/>